<evidence type="ECO:0000256" key="6">
    <source>
        <dbReference type="ARBA" id="ARBA00023242"/>
    </source>
</evidence>
<sequence length="1097" mass="126097">MIHEELLNLSRKADKIILSNLDNNMDFFKKIKEKALSILACRSLTDLEKHFTSEETKLNSKKHQNLWEESRVHLHSNRNSKENSLDFTDEYAPQVTPTSVMVRISDDIQNSNSLNINIEKNISCQDMILDTNVIKDHSNLCTNKSPKIPRQNVEKDCKHPSFENGIKISNVHSVTTSVEISSKSSRVNNSNGMNSNTNFTYEKYQNIDITQEIENNNEDMISNETVTVSTVIKTSFTSFSSEYVKEDTHRNVVEDSLSLNNRNYEKDKCNQLCIETLQSNGLNSSCEENFNSGNCYLNTSHEKDIGSFIPKKELIADYSNVSSDTEIIKNGVDGIDSTCNKELIQTINFEDKKRHLQLPTCVRKSFKEIKTSNSENLKIHDLKRKNININSESRPSLSFIDPKLEIPYNLLNENSEDSVTQFAQNIPVIPEIIIQKQSSTKCNSSNIGSGCFSEHNAFIVSNEPLNSLNNENSAKIGFANIHSNEEQELRKTNRTKKSNFHNKILAKDLRAICMNKNSDDFNIQGKYLNKSHFFAKTGYNLRSANNEGMKTNHEGRKKRVQNTCTESSKCLFLKKTVEEKRKLREQKMKLTQERRERLEKERREKLRRSENRRMNRFRQHEEILKRKKVDPKQKAVCQKFNFVEKRSGESHEIVSVPQASETMQDRTYLIKNSPNESVVKNTNDPSSNDDSNSSVTYDKKIFMRQSVVLTDVTQALRASLLQNSENLDSEKRKDQKYSLKHSSLTKTNQSKPSNKPKKNHFGVRSPIRKEKKRHIKSTRKIPLLSNENKNIEINDGKIKQKMKVSEERERLKIMSKQNSYIGSTTPLEPQKNNSVSVNISTDSSKTHTSDSLNSNLEQQYIANQIKDTSVGIPENLVKDRKLSKTPYVVLEKLFNNNNKFLQRLSYSIPEETEYTISSNDIAQKDPKLSVLKPVVVLKDISNNNLKLTHNSKNKNLDSIAKIRARGRKRKSQNRLSYTKSKKKTVIISNMSRKKQKEETILKANDQSTDVSSYEISDISDNSLNNIVKKNKKIPSWASGIYLKQLLLKQYYQPPDTDSIFGDYRNQKAIDLADIFDSNNSYHKRTSSVNWNTDESLM</sequence>
<name>A0A8X6PGE3_NEPPI</name>
<evidence type="ECO:0000256" key="3">
    <source>
        <dbReference type="ARBA" id="ARBA00010042"/>
    </source>
</evidence>
<dbReference type="OrthoDB" id="6437904at2759"/>
<evidence type="ECO:0000256" key="5">
    <source>
        <dbReference type="ARBA" id="ARBA00023212"/>
    </source>
</evidence>
<dbReference type="AlphaFoldDB" id="A0A8X6PGE3"/>
<dbReference type="EMBL" id="BMAW01068533">
    <property type="protein sequence ID" value="GFT65034.1"/>
    <property type="molecule type" value="Genomic_DNA"/>
</dbReference>
<dbReference type="Proteomes" id="UP000887013">
    <property type="component" value="Unassembled WGS sequence"/>
</dbReference>
<dbReference type="InterPro" id="IPR005635">
    <property type="entry name" value="Inner_centromere_prot_ARK-bd"/>
</dbReference>
<evidence type="ECO:0000256" key="1">
    <source>
        <dbReference type="ARBA" id="ARBA00004123"/>
    </source>
</evidence>
<dbReference type="Gene3D" id="6.10.250.2990">
    <property type="match status" value="1"/>
</dbReference>
<proteinExistence type="inferred from homology"/>
<evidence type="ECO:0000313" key="9">
    <source>
        <dbReference type="EMBL" id="GFT65034.1"/>
    </source>
</evidence>
<comment type="caution">
    <text evidence="9">The sequence shown here is derived from an EMBL/GenBank/DDBJ whole genome shotgun (WGS) entry which is preliminary data.</text>
</comment>
<gene>
    <name evidence="9" type="primary">AVEN_107301_1</name>
    <name evidence="9" type="ORF">NPIL_48381</name>
</gene>
<keyword evidence="5" id="KW-0206">Cytoskeleton</keyword>
<comment type="subcellular location">
    <subcellularLocation>
        <location evidence="2">Cytoplasm</location>
        <location evidence="2">Cytoskeleton</location>
        <location evidence="2">Spindle</location>
    </subcellularLocation>
    <subcellularLocation>
        <location evidence="1">Nucleus</location>
    </subcellularLocation>
</comment>
<reference evidence="9" key="1">
    <citation type="submission" date="2020-08" db="EMBL/GenBank/DDBJ databases">
        <title>Multicomponent nature underlies the extraordinary mechanical properties of spider dragline silk.</title>
        <authorList>
            <person name="Kono N."/>
            <person name="Nakamura H."/>
            <person name="Mori M."/>
            <person name="Yoshida Y."/>
            <person name="Ohtoshi R."/>
            <person name="Malay A.D."/>
            <person name="Moran D.A.P."/>
            <person name="Tomita M."/>
            <person name="Numata K."/>
            <person name="Arakawa K."/>
        </authorList>
    </citation>
    <scope>NUCLEOTIDE SEQUENCE</scope>
</reference>
<evidence type="ECO:0000256" key="2">
    <source>
        <dbReference type="ARBA" id="ARBA00004186"/>
    </source>
</evidence>
<evidence type="ECO:0000313" key="10">
    <source>
        <dbReference type="Proteomes" id="UP000887013"/>
    </source>
</evidence>
<organism evidence="9 10">
    <name type="scientific">Nephila pilipes</name>
    <name type="common">Giant wood spider</name>
    <name type="synonym">Nephila maculata</name>
    <dbReference type="NCBI Taxonomy" id="299642"/>
    <lineage>
        <taxon>Eukaryota</taxon>
        <taxon>Metazoa</taxon>
        <taxon>Ecdysozoa</taxon>
        <taxon>Arthropoda</taxon>
        <taxon>Chelicerata</taxon>
        <taxon>Arachnida</taxon>
        <taxon>Araneae</taxon>
        <taxon>Araneomorphae</taxon>
        <taxon>Entelegynae</taxon>
        <taxon>Araneoidea</taxon>
        <taxon>Nephilidae</taxon>
        <taxon>Nephila</taxon>
    </lineage>
</organism>
<feature type="domain" description="Inner centromere protein ARK-binding" evidence="8">
    <location>
        <begin position="1017"/>
        <end position="1075"/>
    </location>
</feature>
<evidence type="ECO:0000256" key="4">
    <source>
        <dbReference type="ARBA" id="ARBA00022490"/>
    </source>
</evidence>
<keyword evidence="10" id="KW-1185">Reference proteome</keyword>
<dbReference type="GO" id="GO:0005634">
    <property type="term" value="C:nucleus"/>
    <property type="evidence" value="ECO:0007669"/>
    <property type="project" value="UniProtKB-SubCell"/>
</dbReference>
<dbReference type="Pfam" id="PF03941">
    <property type="entry name" value="INCENP_ARK-bind"/>
    <property type="match status" value="1"/>
</dbReference>
<protein>
    <submittedName>
        <fullName evidence="9">INCENP_ARK-bind domain-containing protein</fullName>
    </submittedName>
</protein>
<evidence type="ECO:0000259" key="8">
    <source>
        <dbReference type="Pfam" id="PF03941"/>
    </source>
</evidence>
<feature type="compositionally biased region" description="Basic and acidic residues" evidence="7">
    <location>
        <begin position="728"/>
        <end position="737"/>
    </location>
</feature>
<accession>A0A8X6PGE3</accession>
<feature type="compositionally biased region" description="Polar residues" evidence="7">
    <location>
        <begin position="670"/>
        <end position="682"/>
    </location>
</feature>
<keyword evidence="6" id="KW-0539">Nucleus</keyword>
<feature type="compositionally biased region" description="Polar residues" evidence="7">
    <location>
        <begin position="740"/>
        <end position="749"/>
    </location>
</feature>
<feature type="compositionally biased region" description="Polar residues" evidence="7">
    <location>
        <begin position="821"/>
        <end position="839"/>
    </location>
</feature>
<dbReference type="GO" id="GO:0005819">
    <property type="term" value="C:spindle"/>
    <property type="evidence" value="ECO:0007669"/>
    <property type="project" value="UniProtKB-SubCell"/>
</dbReference>
<feature type="compositionally biased region" description="Low complexity" evidence="7">
    <location>
        <begin position="683"/>
        <end position="693"/>
    </location>
</feature>
<feature type="region of interest" description="Disordered" evidence="7">
    <location>
        <begin position="588"/>
        <end position="613"/>
    </location>
</feature>
<feature type="region of interest" description="Disordered" evidence="7">
    <location>
        <begin position="669"/>
        <end position="693"/>
    </location>
</feature>
<comment type="similarity">
    <text evidence="3">Belongs to the INCENP family.</text>
</comment>
<feature type="region of interest" description="Disordered" evidence="7">
    <location>
        <begin position="821"/>
        <end position="851"/>
    </location>
</feature>
<keyword evidence="4" id="KW-0963">Cytoplasm</keyword>
<feature type="region of interest" description="Disordered" evidence="7">
    <location>
        <begin position="727"/>
        <end position="776"/>
    </location>
</feature>
<evidence type="ECO:0000256" key="7">
    <source>
        <dbReference type="SAM" id="MobiDB-lite"/>
    </source>
</evidence>